<reference evidence="1 2" key="1">
    <citation type="submission" date="2013-08" db="EMBL/GenBank/DDBJ databases">
        <authorList>
            <person name="Huang J."/>
            <person name="Wang G."/>
        </authorList>
    </citation>
    <scope>NUCLEOTIDE SEQUENCE [LARGE SCALE GENOMIC DNA]</scope>
    <source>
        <strain evidence="1 2">JSM 076056</strain>
    </source>
</reference>
<organism evidence="1 2">
    <name type="scientific">Pontibacillus halophilus JSM 076056 = DSM 19796</name>
    <dbReference type="NCBI Taxonomy" id="1385510"/>
    <lineage>
        <taxon>Bacteria</taxon>
        <taxon>Bacillati</taxon>
        <taxon>Bacillota</taxon>
        <taxon>Bacilli</taxon>
        <taxon>Bacillales</taxon>
        <taxon>Bacillaceae</taxon>
        <taxon>Pontibacillus</taxon>
    </lineage>
</organism>
<comment type="caution">
    <text evidence="1">The sequence shown here is derived from an EMBL/GenBank/DDBJ whole genome shotgun (WGS) entry which is preliminary data.</text>
</comment>
<dbReference type="STRING" id="1385510.GCA_000425205_00404"/>
<dbReference type="OrthoDB" id="2607719at2"/>
<dbReference type="Proteomes" id="UP000030528">
    <property type="component" value="Unassembled WGS sequence"/>
</dbReference>
<dbReference type="EMBL" id="AVPE01000001">
    <property type="protein sequence ID" value="KGX94043.1"/>
    <property type="molecule type" value="Genomic_DNA"/>
</dbReference>
<dbReference type="RefSeq" id="WP_026799202.1">
    <property type="nucleotide sequence ID" value="NZ_AULI01000001.1"/>
</dbReference>
<dbReference type="AlphaFoldDB" id="A0A0A5GS45"/>
<evidence type="ECO:0000313" key="1">
    <source>
        <dbReference type="EMBL" id="KGX94043.1"/>
    </source>
</evidence>
<dbReference type="Gene3D" id="1.10.260.40">
    <property type="entry name" value="lambda repressor-like DNA-binding domains"/>
    <property type="match status" value="1"/>
</dbReference>
<evidence type="ECO:0000313" key="2">
    <source>
        <dbReference type="Proteomes" id="UP000030528"/>
    </source>
</evidence>
<gene>
    <name evidence="1" type="ORF">N781_00375</name>
</gene>
<sequence>MKKALLNVKDLSELKQLSIGKRVKYIRETLRKKFGNDFSVKSVTQRINLFSRSTLTAIEKGNTKDIYSTYLHGLAKDFGVSLYVFFDDYYDDLEKSVELAPNIYNTAQAAEKSINKNRDLTRMTVNPLFEKEYRIKTTVTRIASNDDEQDMFIYTSKTKLNNERLFTFLSTIINQTNSNDVLIDPDVSEKENLPDPLKLAKEYLNYGNHFLDTFPWHSKKGKDSYDNQAYEDAIVYTQKLKEDYERRKEDE</sequence>
<name>A0A0A5GS45_9BACI</name>
<protein>
    <submittedName>
        <fullName evidence="1">Uncharacterized protein</fullName>
    </submittedName>
</protein>
<dbReference type="InterPro" id="IPR010982">
    <property type="entry name" value="Lambda_DNA-bd_dom_sf"/>
</dbReference>
<proteinExistence type="predicted"/>
<accession>A0A0A5GS45</accession>
<dbReference type="GO" id="GO:0003677">
    <property type="term" value="F:DNA binding"/>
    <property type="evidence" value="ECO:0007669"/>
    <property type="project" value="InterPro"/>
</dbReference>
<keyword evidence="2" id="KW-1185">Reference proteome</keyword>